<reference evidence="3" key="1">
    <citation type="submission" date="2014-09" db="EMBL/GenBank/DDBJ databases">
        <authorList>
            <person name="Probst J Alexander"/>
        </authorList>
    </citation>
    <scope>NUCLEOTIDE SEQUENCE</scope>
</reference>
<dbReference type="EMBL" id="CCXY01000271">
    <property type="protein sequence ID" value="CEG13203.1"/>
    <property type="molecule type" value="Genomic_DNA"/>
</dbReference>
<dbReference type="InterPro" id="IPR050902">
    <property type="entry name" value="ABC_Transporter_SBP"/>
</dbReference>
<dbReference type="PROSITE" id="PS50983">
    <property type="entry name" value="FE_B12_PBP"/>
    <property type="match status" value="1"/>
</dbReference>
<protein>
    <submittedName>
        <fullName evidence="3">Putative periplasmic binding protein</fullName>
    </submittedName>
</protein>
<accession>A0A098EB11</accession>
<dbReference type="InterPro" id="IPR002491">
    <property type="entry name" value="ABC_transptr_periplasmic_BD"/>
</dbReference>
<keyword evidence="1" id="KW-0472">Membrane</keyword>
<sequence>MKKINKNKVKGKLDVLFIGAVIAAIIGIVVFSGCIGEPQKEQKSAIAKKETKTFTDYFNRTVEIPKNPERIVITTTTGVEILFAINAGDKIIGRPSSTTYPPEALKIDDIGNPGSLNLERILEKNPDLIIIPIYAENHITQAEQLKSYNLTVLALNYPNTIDTILNHIKDLGKVVGKENEANDLTKNITFRINKITMLTNELNESQKPGVYKEWIYQGSRGYTGGRTSFHNDMFAIAGGKNIFSDVEKTSFEANFEEVIIRNPKVIIITADLDKFKPDELKDVIKSRPGWNNIDAVKNNWICIRLVAN</sequence>
<evidence type="ECO:0000256" key="1">
    <source>
        <dbReference type="SAM" id="Phobius"/>
    </source>
</evidence>
<feature type="domain" description="Fe/B12 periplasmic-binding" evidence="2">
    <location>
        <begin position="70"/>
        <end position="308"/>
    </location>
</feature>
<evidence type="ECO:0000259" key="2">
    <source>
        <dbReference type="PROSITE" id="PS50983"/>
    </source>
</evidence>
<proteinExistence type="predicted"/>
<gene>
    <name evidence="3" type="ORF">MSIBF_A3420004</name>
</gene>
<feature type="transmembrane region" description="Helical" evidence="1">
    <location>
        <begin position="12"/>
        <end position="33"/>
    </location>
</feature>
<dbReference type="AlphaFoldDB" id="A0A098EB11"/>
<dbReference type="SUPFAM" id="SSF53807">
    <property type="entry name" value="Helical backbone' metal receptor"/>
    <property type="match status" value="1"/>
</dbReference>
<dbReference type="Gene3D" id="3.40.50.1980">
    <property type="entry name" value="Nitrogenase molybdenum iron protein domain"/>
    <property type="match status" value="2"/>
</dbReference>
<dbReference type="PANTHER" id="PTHR30535">
    <property type="entry name" value="VITAMIN B12-BINDING PROTEIN"/>
    <property type="match status" value="1"/>
</dbReference>
<name>A0A098EB11_9ZZZZ</name>
<evidence type="ECO:0000313" key="3">
    <source>
        <dbReference type="EMBL" id="CEG13203.1"/>
    </source>
</evidence>
<keyword evidence="1" id="KW-1133">Transmembrane helix</keyword>
<organism evidence="3">
    <name type="scientific">groundwater metagenome</name>
    <dbReference type="NCBI Taxonomy" id="717931"/>
    <lineage>
        <taxon>unclassified sequences</taxon>
        <taxon>metagenomes</taxon>
        <taxon>ecological metagenomes</taxon>
    </lineage>
</organism>
<dbReference type="Pfam" id="PF01497">
    <property type="entry name" value="Peripla_BP_2"/>
    <property type="match status" value="1"/>
</dbReference>
<keyword evidence="1" id="KW-0812">Transmembrane</keyword>
<dbReference type="PROSITE" id="PS51257">
    <property type="entry name" value="PROKAR_LIPOPROTEIN"/>
    <property type="match status" value="1"/>
</dbReference>
<dbReference type="PANTHER" id="PTHR30535:SF34">
    <property type="entry name" value="MOLYBDATE-BINDING PROTEIN MOLA"/>
    <property type="match status" value="1"/>
</dbReference>